<dbReference type="Gene3D" id="3.30.200.20">
    <property type="entry name" value="Phosphorylase Kinase, domain 1"/>
    <property type="match status" value="1"/>
</dbReference>
<keyword evidence="6" id="KW-1185">Reference proteome</keyword>
<feature type="region of interest" description="Disordered" evidence="3">
    <location>
        <begin position="1419"/>
        <end position="1480"/>
    </location>
</feature>
<feature type="region of interest" description="Disordered" evidence="3">
    <location>
        <begin position="1051"/>
        <end position="1083"/>
    </location>
</feature>
<evidence type="ECO:0000313" key="6">
    <source>
        <dbReference type="Proteomes" id="UP001054857"/>
    </source>
</evidence>
<evidence type="ECO:0000256" key="3">
    <source>
        <dbReference type="SAM" id="MobiDB-lite"/>
    </source>
</evidence>
<feature type="region of interest" description="Disordered" evidence="3">
    <location>
        <begin position="722"/>
        <end position="742"/>
    </location>
</feature>
<dbReference type="PROSITE" id="PS50011">
    <property type="entry name" value="PROTEIN_KINASE_DOM"/>
    <property type="match status" value="1"/>
</dbReference>
<reference evidence="5 6" key="1">
    <citation type="journal article" date="2021" name="Sci. Rep.">
        <title>Genome sequencing of the multicellular alga Astrephomene provides insights into convergent evolution of germ-soma differentiation.</title>
        <authorList>
            <person name="Yamashita S."/>
            <person name="Yamamoto K."/>
            <person name="Matsuzaki R."/>
            <person name="Suzuki S."/>
            <person name="Yamaguchi H."/>
            <person name="Hirooka S."/>
            <person name="Minakuchi Y."/>
            <person name="Miyagishima S."/>
            <person name="Kawachi M."/>
            <person name="Toyoda A."/>
            <person name="Nozaki H."/>
        </authorList>
    </citation>
    <scope>NUCLEOTIDE SEQUENCE [LARGE SCALE GENOMIC DNA]</scope>
    <source>
        <strain evidence="5 6">NIES-4017</strain>
    </source>
</reference>
<feature type="region of interest" description="Disordered" evidence="3">
    <location>
        <begin position="1363"/>
        <end position="1382"/>
    </location>
</feature>
<dbReference type="InterPro" id="IPR000719">
    <property type="entry name" value="Prot_kinase_dom"/>
</dbReference>
<dbReference type="PANTHER" id="PTHR23257">
    <property type="entry name" value="SERINE-THREONINE PROTEIN KINASE"/>
    <property type="match status" value="1"/>
</dbReference>
<dbReference type="PANTHER" id="PTHR23257:SF963">
    <property type="entry name" value="AT08303P"/>
    <property type="match status" value="1"/>
</dbReference>
<dbReference type="Proteomes" id="UP001054857">
    <property type="component" value="Unassembled WGS sequence"/>
</dbReference>
<dbReference type="PROSITE" id="PS00109">
    <property type="entry name" value="PROTEIN_KINASE_TYR"/>
    <property type="match status" value="1"/>
</dbReference>
<feature type="compositionally biased region" description="Pro residues" evidence="3">
    <location>
        <begin position="722"/>
        <end position="735"/>
    </location>
</feature>
<comment type="caution">
    <text evidence="5">The sequence shown here is derived from an EMBL/GenBank/DDBJ whole genome shotgun (WGS) entry which is preliminary data.</text>
</comment>
<dbReference type="GO" id="GO:0005524">
    <property type="term" value="F:ATP binding"/>
    <property type="evidence" value="ECO:0007669"/>
    <property type="project" value="UniProtKB-UniRule"/>
</dbReference>
<feature type="compositionally biased region" description="Low complexity" evidence="3">
    <location>
        <begin position="1363"/>
        <end position="1379"/>
    </location>
</feature>
<dbReference type="InterPro" id="IPR008266">
    <property type="entry name" value="Tyr_kinase_AS"/>
</dbReference>
<feature type="domain" description="Protein kinase" evidence="4">
    <location>
        <begin position="928"/>
        <end position="1624"/>
    </location>
</feature>
<keyword evidence="1" id="KW-0732">Signal</keyword>
<feature type="compositionally biased region" description="Pro residues" evidence="3">
    <location>
        <begin position="1065"/>
        <end position="1077"/>
    </location>
</feature>
<feature type="region of interest" description="Disordered" evidence="3">
    <location>
        <begin position="1094"/>
        <end position="1113"/>
    </location>
</feature>
<dbReference type="EMBL" id="BMAR01000002">
    <property type="protein sequence ID" value="GFR41985.1"/>
    <property type="molecule type" value="Genomic_DNA"/>
</dbReference>
<dbReference type="GO" id="GO:0007165">
    <property type="term" value="P:signal transduction"/>
    <property type="evidence" value="ECO:0007669"/>
    <property type="project" value="TreeGrafter"/>
</dbReference>
<dbReference type="Pfam" id="PF00069">
    <property type="entry name" value="Pkinase"/>
    <property type="match status" value="1"/>
</dbReference>
<keyword evidence="2" id="KW-0547">Nucleotide-binding</keyword>
<proteinExistence type="predicted"/>
<feature type="region of interest" description="Disordered" evidence="3">
    <location>
        <begin position="1272"/>
        <end position="1305"/>
    </location>
</feature>
<dbReference type="PROSITE" id="PS00107">
    <property type="entry name" value="PROTEIN_KINASE_ATP"/>
    <property type="match status" value="1"/>
</dbReference>
<dbReference type="GO" id="GO:0004672">
    <property type="term" value="F:protein kinase activity"/>
    <property type="evidence" value="ECO:0007669"/>
    <property type="project" value="InterPro"/>
</dbReference>
<dbReference type="SUPFAM" id="SSF56112">
    <property type="entry name" value="Protein kinase-like (PK-like)"/>
    <property type="match status" value="1"/>
</dbReference>
<evidence type="ECO:0000256" key="2">
    <source>
        <dbReference type="PROSITE-ProRule" id="PRU10141"/>
    </source>
</evidence>
<dbReference type="Gene3D" id="1.10.510.10">
    <property type="entry name" value="Transferase(Phosphotransferase) domain 1"/>
    <property type="match status" value="2"/>
</dbReference>
<dbReference type="GO" id="GO:0005737">
    <property type="term" value="C:cytoplasm"/>
    <property type="evidence" value="ECO:0007669"/>
    <property type="project" value="TreeGrafter"/>
</dbReference>
<protein>
    <recommendedName>
        <fullName evidence="4">Protein kinase domain-containing protein</fullName>
    </recommendedName>
</protein>
<dbReference type="InterPro" id="IPR011009">
    <property type="entry name" value="Kinase-like_dom_sf"/>
</dbReference>
<sequence>MLARIMAQEKRLLHSDQLLSHIPIRAPYGMLLILKLLGILLLVFGKAEALNTCAWSTTGAAQPVLSSCTISSSNSTADYLNLYSKRDPGLWLPLDLRPPLGVHARLFDVNLQLPLCEPLWNLSARECSFLPSATWPSTGLQAGPAYLYYERLTGPTSTAQRLNISCPPGDWARLLAGSAQGLAPCGTATVASGPQLLAALQLLQPGHSRLLVTLAANISLPADATPQRLEAPTDGAQPLVSVYRNVTLAGAGGGSGTELDVRMRQNAFGLLDVSAGQQEQPEQGAGWRGGPVITLADVHIVNVPRGPPSSWPLGLLSLNHYYVGMNRSAAGVRLMLLRTRTVHTPGEFSYMSYWFGRMMSLNPEEQRSAAWLQALMRTMQYFADADGGHTSFNSIGSFMWSFNITITPTPLLTPASQPDFDLWSLSPSALISGSAAPLPPTSFEVVRDAAQLLALLQDAWTGGPRVGLLPANITLRAGEWPQDGANLSYNLTLLGPANGSPVWLDAGGMRLVLSSSGVPAVLQLQRLRLVGFLAPLLVADQGDVAEAAALGAFAGSQALGAWRDRCLGQSYNSSGTSATAAASVTIEVRNCTLEMSAASLLLLAASFNGSCGASGSSSSAAAAACKLVQMVRSSDDSGGLTLPRPLRTLLGRSLAGQVVSSPASSSAVLLASGRVGSVLLANSTAVATGGAAAPLAAVGSDVPACSVVSLLLLAQALLRQPLPPPPPAPSSPPPTSHHSAHKAVVAGSAAGGGAAGALCLLAAAVAAVRHHRRRRASTQRPPVKGSEAPLVGIAVSANGGTGHTDAGRGEGGAGVSYGGGGAMVVDSGAGGHGGFRHDEERLTFSTVQGSQAGSLAARGNALTMLDTVLLDGCWNAGGNNRMRCATGPRVARRSLDALATEVRAVVAEEIEQLARKCQAAAAVPVGGRTPRRLLGRGAHGAVYMGHWRGLPAAVKVVVMRPGDPARRREQLAREAAITSALIHPHVVPTYQFALGAVPEKTASSVLLGTAYLEDGDWLPDTGQTSADKAAAVCLRLAMQYCEGGSLRQALQAGPLSGNRGSRQRPQPPPRPQVPAAPSPQQGPLAADTLLAAAAWADPPPPPRTTRGPDAAAGPWGDPRMTWGCLRATPHMPLALLAALDMLRGLAFLHSRGIVHGDLTENNVLLKEVQPLLPPAPVSLPPLPLSPASSIGPASRAAAAAGGLHAALGAGPTLWRAQLHNGTVADTGGPGVAGGSGRLGNFLVPAAAEPACGAGRPGDSESVRLEILPEDEADEGHDAPHPHSGAGEVAPDLSRQECPRRPISPPPLAAPLPLALVSDIELQRLEPCTAHFGVGAAEGGTEVAAAVGAEAGMMAAALREISVRRSGGSDSGSDTGSRNGITGMLPEAAETASAPIANSAAVRGRPSTGDWALQSLTGSAALNDGSAPPPRASFDSSAPLPNLNTGDARNPPREPTSASARRQERVWSHRRTLGVGTPRDDRSAELAVPDLAATAERLLSYSFKIADFGLSVQLSDLAASHVSDMAQGTPFFAAPEVMMSGHMSPAADMYSFGVLLWLLMHGVSLGQLRHLLPATPCMPVWSLLLRHMAPDLPPAAAALLRSCLAERPTDRPAALEVKPRVRELLKEVCGPELCGLLLGAERREVVREAPSYPVNE</sequence>
<dbReference type="InterPro" id="IPR017441">
    <property type="entry name" value="Protein_kinase_ATP_BS"/>
</dbReference>
<dbReference type="InterPro" id="IPR050167">
    <property type="entry name" value="Ser_Thr_protein_kinase"/>
</dbReference>
<gene>
    <name evidence="5" type="ORF">Agub_g2793</name>
</gene>
<feature type="binding site" evidence="2">
    <location>
        <position position="955"/>
    </location>
    <ligand>
        <name>ATP</name>
        <dbReference type="ChEBI" id="CHEBI:30616"/>
    </ligand>
</feature>
<keyword evidence="2" id="KW-0067">ATP-binding</keyword>
<accession>A0AAD3DHM3</accession>
<dbReference type="PROSITE" id="PS00306">
    <property type="entry name" value="CASEIN_ALPHA_BETA"/>
    <property type="match status" value="1"/>
</dbReference>
<evidence type="ECO:0000256" key="1">
    <source>
        <dbReference type="ARBA" id="ARBA00022729"/>
    </source>
</evidence>
<organism evidence="5 6">
    <name type="scientific">Astrephomene gubernaculifera</name>
    <dbReference type="NCBI Taxonomy" id="47775"/>
    <lineage>
        <taxon>Eukaryota</taxon>
        <taxon>Viridiplantae</taxon>
        <taxon>Chlorophyta</taxon>
        <taxon>core chlorophytes</taxon>
        <taxon>Chlorophyceae</taxon>
        <taxon>CS clade</taxon>
        <taxon>Chlamydomonadales</taxon>
        <taxon>Astrephomenaceae</taxon>
        <taxon>Astrephomene</taxon>
    </lineage>
</organism>
<name>A0AAD3DHM3_9CHLO</name>
<evidence type="ECO:0000313" key="5">
    <source>
        <dbReference type="EMBL" id="GFR41985.1"/>
    </source>
</evidence>
<dbReference type="InterPro" id="IPR031305">
    <property type="entry name" value="Casein_CS"/>
</dbReference>
<evidence type="ECO:0000259" key="4">
    <source>
        <dbReference type="PROSITE" id="PS50011"/>
    </source>
</evidence>